<dbReference type="GO" id="GO:0004197">
    <property type="term" value="F:cysteine-type endopeptidase activity"/>
    <property type="evidence" value="ECO:0007669"/>
    <property type="project" value="InterPro"/>
</dbReference>
<evidence type="ECO:0000256" key="3">
    <source>
        <dbReference type="SAM" id="MobiDB-lite"/>
    </source>
</evidence>
<dbReference type="Pfam" id="PF00656">
    <property type="entry name" value="Peptidase_C14"/>
    <property type="match status" value="1"/>
</dbReference>
<dbReference type="Proteomes" id="UP000005408">
    <property type="component" value="Unassembled WGS sequence"/>
</dbReference>
<dbReference type="Gene3D" id="3.30.70.1470">
    <property type="entry name" value="Caspase-like"/>
    <property type="match status" value="1"/>
</dbReference>
<evidence type="ECO:0000256" key="1">
    <source>
        <dbReference type="ARBA" id="ARBA00010134"/>
    </source>
</evidence>
<dbReference type="InterPro" id="IPR052039">
    <property type="entry name" value="Caspase-related_regulators"/>
</dbReference>
<dbReference type="InterPro" id="IPR029030">
    <property type="entry name" value="Caspase-like_dom_sf"/>
</dbReference>
<evidence type="ECO:0000256" key="2">
    <source>
        <dbReference type="RuleBase" id="RU003971"/>
    </source>
</evidence>
<organism evidence="6 7">
    <name type="scientific">Magallana gigas</name>
    <name type="common">Pacific oyster</name>
    <name type="synonym">Crassostrea gigas</name>
    <dbReference type="NCBI Taxonomy" id="29159"/>
    <lineage>
        <taxon>Eukaryota</taxon>
        <taxon>Metazoa</taxon>
        <taxon>Spiralia</taxon>
        <taxon>Lophotrochozoa</taxon>
        <taxon>Mollusca</taxon>
        <taxon>Bivalvia</taxon>
        <taxon>Autobranchia</taxon>
        <taxon>Pteriomorphia</taxon>
        <taxon>Ostreida</taxon>
        <taxon>Ostreoidea</taxon>
        <taxon>Ostreidae</taxon>
        <taxon>Magallana</taxon>
    </lineage>
</organism>
<name>A0A8W8KKW1_MAGGI</name>
<evidence type="ECO:0000259" key="4">
    <source>
        <dbReference type="PROSITE" id="PS50207"/>
    </source>
</evidence>
<evidence type="ECO:0000259" key="5">
    <source>
        <dbReference type="PROSITE" id="PS50208"/>
    </source>
</evidence>
<dbReference type="PROSITE" id="PS01122">
    <property type="entry name" value="CASPASE_CYS"/>
    <property type="match status" value="1"/>
</dbReference>
<dbReference type="SUPFAM" id="SSF52129">
    <property type="entry name" value="Caspase-like"/>
    <property type="match status" value="1"/>
</dbReference>
<dbReference type="AlphaFoldDB" id="A0A8W8KKW1"/>
<feature type="region of interest" description="Disordered" evidence="3">
    <location>
        <begin position="152"/>
        <end position="171"/>
    </location>
</feature>
<evidence type="ECO:0008006" key="8">
    <source>
        <dbReference type="Google" id="ProtNLM"/>
    </source>
</evidence>
<comment type="similarity">
    <text evidence="1 2">Belongs to the peptidase C14A family.</text>
</comment>
<reference evidence="6" key="1">
    <citation type="submission" date="2022-08" db="UniProtKB">
        <authorList>
            <consortium name="EnsemblMetazoa"/>
        </authorList>
    </citation>
    <scope>IDENTIFICATION</scope>
    <source>
        <strain evidence="6">05x7-T-G4-1.051#20</strain>
    </source>
</reference>
<dbReference type="InterPro" id="IPR015917">
    <property type="entry name" value="Pept_C14A"/>
</dbReference>
<dbReference type="InterPro" id="IPR001309">
    <property type="entry name" value="Pept_C14_p20"/>
</dbReference>
<dbReference type="InterPro" id="IPR033139">
    <property type="entry name" value="Caspase_cys_AS"/>
</dbReference>
<dbReference type="SMART" id="SM00115">
    <property type="entry name" value="CASc"/>
    <property type="match status" value="1"/>
</dbReference>
<feature type="domain" description="Caspase family p10" evidence="4">
    <location>
        <begin position="233"/>
        <end position="329"/>
    </location>
</feature>
<dbReference type="GO" id="GO:0006508">
    <property type="term" value="P:proteolysis"/>
    <property type="evidence" value="ECO:0007669"/>
    <property type="project" value="InterPro"/>
</dbReference>
<feature type="domain" description="Caspase family p20" evidence="5">
    <location>
        <begin position="1"/>
        <end position="109"/>
    </location>
</feature>
<keyword evidence="7" id="KW-1185">Reference proteome</keyword>
<dbReference type="InterPro" id="IPR011600">
    <property type="entry name" value="Pept_C14_caspase"/>
</dbReference>
<protein>
    <recommendedName>
        <fullName evidence="8">Caspase-3</fullName>
    </recommendedName>
</protein>
<dbReference type="EnsemblMetazoa" id="G24331.1">
    <property type="protein sequence ID" value="G24331.1:cds"/>
    <property type="gene ID" value="G24331"/>
</dbReference>
<accession>A0A8W8KKW1</accession>
<evidence type="ECO:0000313" key="6">
    <source>
        <dbReference type="EnsemblMetazoa" id="G24331.1:cds"/>
    </source>
</evidence>
<dbReference type="InterPro" id="IPR002138">
    <property type="entry name" value="Pept_C14_p10"/>
</dbReference>
<dbReference type="PANTHER" id="PTHR22576:SF41">
    <property type="entry name" value="CASPASE 14, APOPTOSIS-RELATED CYSTEINE PEPTIDASE"/>
    <property type="match status" value="1"/>
</dbReference>
<dbReference type="PANTHER" id="PTHR22576">
    <property type="entry name" value="MUCOSA ASSOCIATED LYMPHOID TISSUE LYMPHOMA TRANSLOCATION PROTEIN 1/PARACASPASE"/>
    <property type="match status" value="1"/>
</dbReference>
<dbReference type="PRINTS" id="PR00376">
    <property type="entry name" value="IL1BCENZYME"/>
</dbReference>
<evidence type="ECO:0000313" key="7">
    <source>
        <dbReference type="Proteomes" id="UP000005408"/>
    </source>
</evidence>
<proteinExistence type="inferred from homology"/>
<sequence>MFEELNFDVHVLRNLSSKELEDKMKAIRDYVTAESDCFACVISSHGMEGQVRTSTPGVREPFIRTEHSINTRDGVVSTNKLLELFSDRNCRPLKGKPKMFFIQACRGRIDVERSDEIDMGVEVLLVETPASTTSRGSSARFFTRGDMALTSSSNTGDMATTSPVNTEDVVPTNSITMGDVVAKYDDYSDRRRDDFNEQRRYQVNVHASLQRQEPACTSTYTFEPTQPEPEPIEVFQIPCYNDYLVMFSSAAGTTAWSDSDKGGWLMHCLYQVFNDVTYTDDDLLTILTCVCGKMARDMETNCPNSPHYDKAKSAACVYHRLSKDIYLQPKEIKRERKR</sequence>
<dbReference type="Gene3D" id="3.40.50.1460">
    <property type="match status" value="1"/>
</dbReference>
<dbReference type="PROSITE" id="PS50208">
    <property type="entry name" value="CASPASE_P20"/>
    <property type="match status" value="1"/>
</dbReference>
<dbReference type="PROSITE" id="PS50207">
    <property type="entry name" value="CASPASE_P10"/>
    <property type="match status" value="1"/>
</dbReference>